<reference evidence="2 3" key="1">
    <citation type="journal article" date="2012" name="J. Bacteriol.">
        <title>De Novo Genome Project of Cupriavidus basilensis OR16.</title>
        <authorList>
            <person name="Cserhati M."/>
            <person name="Kriszt B."/>
            <person name="Szoboszlay S."/>
            <person name="Toth A."/>
            <person name="Szabo I."/>
            <person name="Tancsics A."/>
            <person name="Nagy I."/>
            <person name="Horvath B."/>
            <person name="Nagy I."/>
            <person name="Kukolya J."/>
        </authorList>
    </citation>
    <scope>NUCLEOTIDE SEQUENCE [LARGE SCALE GENOMIC DNA]</scope>
    <source>
        <strain evidence="2 3">OR16</strain>
    </source>
</reference>
<evidence type="ECO:0000313" key="3">
    <source>
        <dbReference type="Proteomes" id="UP000005808"/>
    </source>
</evidence>
<comment type="caution">
    <text evidence="2">The sequence shown here is derived from an EMBL/GenBank/DDBJ whole genome shotgun (WGS) entry which is preliminary data.</text>
</comment>
<dbReference type="EMBL" id="AHJE01000094">
    <property type="protein sequence ID" value="EHP39315.1"/>
    <property type="molecule type" value="Genomic_DNA"/>
</dbReference>
<sequence>MSSAAAPFLGQRGRNARQQRGAGSDTDPARGPLQQAYAQALLKLADGLRDGRWAHRQRGGGRGEAAQACHADEGGHGG</sequence>
<proteinExistence type="predicted"/>
<evidence type="ECO:0000313" key="2">
    <source>
        <dbReference type="EMBL" id="EHP39315.1"/>
    </source>
</evidence>
<accession>H1SDN8</accession>
<dbReference type="Proteomes" id="UP000005808">
    <property type="component" value="Unassembled WGS sequence"/>
</dbReference>
<name>H1SDN8_9BURK</name>
<feature type="region of interest" description="Disordered" evidence="1">
    <location>
        <begin position="53"/>
        <end position="78"/>
    </location>
</feature>
<gene>
    <name evidence="2" type="ORF">OR16_31859</name>
</gene>
<feature type="compositionally biased region" description="Low complexity" evidence="1">
    <location>
        <begin position="10"/>
        <end position="23"/>
    </location>
</feature>
<organism evidence="2 3">
    <name type="scientific">Cupriavidus basilensis OR16</name>
    <dbReference type="NCBI Taxonomy" id="1127483"/>
    <lineage>
        <taxon>Bacteria</taxon>
        <taxon>Pseudomonadati</taxon>
        <taxon>Pseudomonadota</taxon>
        <taxon>Betaproteobacteria</taxon>
        <taxon>Burkholderiales</taxon>
        <taxon>Burkholderiaceae</taxon>
        <taxon>Cupriavidus</taxon>
    </lineage>
</organism>
<evidence type="ECO:0000256" key="1">
    <source>
        <dbReference type="SAM" id="MobiDB-lite"/>
    </source>
</evidence>
<dbReference type="AlphaFoldDB" id="H1SDN8"/>
<protein>
    <submittedName>
        <fullName evidence="2">Uncharacterized protein</fullName>
    </submittedName>
</protein>
<feature type="region of interest" description="Disordered" evidence="1">
    <location>
        <begin position="1"/>
        <end position="38"/>
    </location>
</feature>